<protein>
    <recommendedName>
        <fullName evidence="2">FAD/NAD(P)-binding domain-containing protein</fullName>
    </recommendedName>
</protein>
<name>A0A0L6UFF0_9BASI</name>
<organism evidence="3 4">
    <name type="scientific">Puccinia sorghi</name>
    <dbReference type="NCBI Taxonomy" id="27349"/>
    <lineage>
        <taxon>Eukaryota</taxon>
        <taxon>Fungi</taxon>
        <taxon>Dikarya</taxon>
        <taxon>Basidiomycota</taxon>
        <taxon>Pucciniomycotina</taxon>
        <taxon>Pucciniomycetes</taxon>
        <taxon>Pucciniales</taxon>
        <taxon>Pucciniaceae</taxon>
        <taxon>Puccinia</taxon>
    </lineage>
</organism>
<dbReference type="STRING" id="27349.A0A0L6UFF0"/>
<comment type="caution">
    <text evidence="3">The sequence shown here is derived from an EMBL/GenBank/DDBJ whole genome shotgun (WGS) entry which is preliminary data.</text>
</comment>
<feature type="region of interest" description="Disordered" evidence="1">
    <location>
        <begin position="1"/>
        <end position="20"/>
    </location>
</feature>
<dbReference type="InterPro" id="IPR023753">
    <property type="entry name" value="FAD/NAD-binding_dom"/>
</dbReference>
<dbReference type="Pfam" id="PF07992">
    <property type="entry name" value="Pyr_redox_2"/>
    <property type="match status" value="1"/>
</dbReference>
<dbReference type="GO" id="GO:0050660">
    <property type="term" value="F:flavin adenine dinucleotide binding"/>
    <property type="evidence" value="ECO:0007669"/>
    <property type="project" value="TreeGrafter"/>
</dbReference>
<accession>A0A0L6UFF0</accession>
<dbReference type="PRINTS" id="PR00368">
    <property type="entry name" value="FADPNR"/>
</dbReference>
<reference evidence="3 4" key="1">
    <citation type="submission" date="2015-08" db="EMBL/GenBank/DDBJ databases">
        <title>Next Generation Sequencing and Analysis of the Genome of Puccinia sorghi L Schw, the Causal Agent of Maize Common Rust.</title>
        <authorList>
            <person name="Rochi L."/>
            <person name="Burguener G."/>
            <person name="Darino M."/>
            <person name="Turjanski A."/>
            <person name="Kreff E."/>
            <person name="Dieguez M.J."/>
            <person name="Sacco F."/>
        </authorList>
    </citation>
    <scope>NUCLEOTIDE SEQUENCE [LARGE SCALE GENOMIC DNA]</scope>
    <source>
        <strain evidence="3 4">RO10H11247</strain>
    </source>
</reference>
<dbReference type="VEuPathDB" id="FungiDB:VP01_654g1"/>
<dbReference type="SUPFAM" id="SSF51905">
    <property type="entry name" value="FAD/NAD(P)-binding domain"/>
    <property type="match status" value="1"/>
</dbReference>
<dbReference type="EMBL" id="LAVV01011885">
    <property type="protein sequence ID" value="KNZ47279.1"/>
    <property type="molecule type" value="Genomic_DNA"/>
</dbReference>
<gene>
    <name evidence="3" type="ORF">VP01_654g1</name>
</gene>
<proteinExistence type="predicted"/>
<feature type="domain" description="FAD/NAD(P)-binding" evidence="2">
    <location>
        <begin position="196"/>
        <end position="366"/>
    </location>
</feature>
<dbReference type="GO" id="GO:0004174">
    <property type="term" value="F:electron-transferring-flavoprotein dehydrogenase activity"/>
    <property type="evidence" value="ECO:0007669"/>
    <property type="project" value="TreeGrafter"/>
</dbReference>
<sequence>MAHCSSSKPPPNNPINHPTMNSPAPSVLVIGGSYAGLHAVELLAQQLPSHWSVTLIERNTHFNHVYSFPRSAVVGNAHRNFIPYSAKINKLNQLHHSSNAHPRVRLINAAVTKIVDRKVFLDRMVDLQTHPVSSLHHSISSSTNANSPPGSVFNDSGYASSVNTQNPSSSTPDRQRPVSPSIEQIHPPPSTPAPPKTFQVKWDFLVYALGSHMPMPLHLPIDQPRSKQNGVAFLEAQKNLIAQAEKIVIVGGGALGIQYACDIAHRYQLVGKPKHVTLIHSRTVFLPSFQAEVDQKVKQALDEFGVHVVLGERVNLAKLKADLEVQKAREYERVKVESLSNENKRWEADLVLTCTGQTPNTSLMAQFCPLAVHGGAHNYQGSSGLIRVNRALQISPSRLGPSPVETPTGEPSACECGFAALHIGPLAPAKEEINPSWKRVFAIGDCIDGFGAIKAGHVGWNQAEVAARNILASIRHLEQNLPSHLAQEASSDLPESQLEHYVPSTPMIKLTLGLVSFFIFSLLPDRVVTQLPSSDDPSQVVVAEKVMPHDGGNGSAWKAMWNRHGLVDDDEILDGWA</sequence>
<dbReference type="OrthoDB" id="202203at2759"/>
<feature type="compositionally biased region" description="Polar residues" evidence="1">
    <location>
        <begin position="143"/>
        <end position="172"/>
    </location>
</feature>
<feature type="compositionally biased region" description="Low complexity" evidence="1">
    <location>
        <begin position="133"/>
        <end position="142"/>
    </location>
</feature>
<evidence type="ECO:0000256" key="1">
    <source>
        <dbReference type="SAM" id="MobiDB-lite"/>
    </source>
</evidence>
<evidence type="ECO:0000313" key="4">
    <source>
        <dbReference type="Proteomes" id="UP000037035"/>
    </source>
</evidence>
<dbReference type="InterPro" id="IPR036188">
    <property type="entry name" value="FAD/NAD-bd_sf"/>
</dbReference>
<dbReference type="Proteomes" id="UP000037035">
    <property type="component" value="Unassembled WGS sequence"/>
</dbReference>
<feature type="compositionally biased region" description="Pro residues" evidence="1">
    <location>
        <begin position="186"/>
        <end position="195"/>
    </location>
</feature>
<dbReference type="AlphaFoldDB" id="A0A0L6UFF0"/>
<dbReference type="FunFam" id="3.50.50.60:FF:000380">
    <property type="entry name" value="Chromosome 1, whole genome shotgun sequence"/>
    <property type="match status" value="1"/>
</dbReference>
<dbReference type="Gene3D" id="3.50.50.100">
    <property type="match status" value="2"/>
</dbReference>
<feature type="region of interest" description="Disordered" evidence="1">
    <location>
        <begin position="132"/>
        <end position="196"/>
    </location>
</feature>
<evidence type="ECO:0000259" key="2">
    <source>
        <dbReference type="Pfam" id="PF07992"/>
    </source>
</evidence>
<keyword evidence="4" id="KW-1185">Reference proteome</keyword>
<dbReference type="PANTHER" id="PTHR43735">
    <property type="entry name" value="APOPTOSIS-INDUCING FACTOR 1"/>
    <property type="match status" value="1"/>
</dbReference>
<dbReference type="PANTHER" id="PTHR43735:SF2">
    <property type="entry name" value="FE-REGULATED PROTEIN 8"/>
    <property type="match status" value="1"/>
</dbReference>
<evidence type="ECO:0000313" key="3">
    <source>
        <dbReference type="EMBL" id="KNZ47279.1"/>
    </source>
</evidence>
<dbReference type="GO" id="GO:0005737">
    <property type="term" value="C:cytoplasm"/>
    <property type="evidence" value="ECO:0007669"/>
    <property type="project" value="TreeGrafter"/>
</dbReference>